<dbReference type="SUPFAM" id="SSF51905">
    <property type="entry name" value="FAD/NAD(P)-binding domain"/>
    <property type="match status" value="1"/>
</dbReference>
<dbReference type="AlphaFoldDB" id="A0A1H9T1K9"/>
<dbReference type="InterPro" id="IPR050641">
    <property type="entry name" value="RIFMO-like"/>
</dbReference>
<comment type="cofactor">
    <cofactor evidence="1">
        <name>FAD</name>
        <dbReference type="ChEBI" id="CHEBI:57692"/>
    </cofactor>
</comment>
<dbReference type="RefSeq" id="WP_089956966.1">
    <property type="nucleotide sequence ID" value="NZ_FOFR01000017.1"/>
</dbReference>
<dbReference type="EMBL" id="FOFR01000017">
    <property type="protein sequence ID" value="SER90599.1"/>
    <property type="molecule type" value="Genomic_DNA"/>
</dbReference>
<dbReference type="STRING" id="402600.SAMN05216188_11780"/>
<keyword evidence="2" id="KW-0285">Flavoprotein</keyword>
<dbReference type="PANTHER" id="PTHR43004">
    <property type="entry name" value="TRK SYSTEM POTASSIUM UPTAKE PROTEIN"/>
    <property type="match status" value="1"/>
</dbReference>
<accession>A0A1H9T1K9</accession>
<keyword evidence="6" id="KW-1185">Reference proteome</keyword>
<dbReference type="InterPro" id="IPR002938">
    <property type="entry name" value="FAD-bd"/>
</dbReference>
<name>A0A1H9T1K9_9PSEU</name>
<evidence type="ECO:0000313" key="6">
    <source>
        <dbReference type="Proteomes" id="UP000199352"/>
    </source>
</evidence>
<proteinExistence type="predicted"/>
<evidence type="ECO:0000256" key="1">
    <source>
        <dbReference type="ARBA" id="ARBA00001974"/>
    </source>
</evidence>
<organism evidence="5 6">
    <name type="scientific">Lentzea xinjiangensis</name>
    <dbReference type="NCBI Taxonomy" id="402600"/>
    <lineage>
        <taxon>Bacteria</taxon>
        <taxon>Bacillati</taxon>
        <taxon>Actinomycetota</taxon>
        <taxon>Actinomycetes</taxon>
        <taxon>Pseudonocardiales</taxon>
        <taxon>Pseudonocardiaceae</taxon>
        <taxon>Lentzea</taxon>
    </lineage>
</organism>
<dbReference type="Pfam" id="PF01494">
    <property type="entry name" value="FAD_binding_3"/>
    <property type="match status" value="1"/>
</dbReference>
<evidence type="ECO:0000313" key="5">
    <source>
        <dbReference type="EMBL" id="SER90599.1"/>
    </source>
</evidence>
<dbReference type="GO" id="GO:0071949">
    <property type="term" value="F:FAD binding"/>
    <property type="evidence" value="ECO:0007669"/>
    <property type="project" value="InterPro"/>
</dbReference>
<dbReference type="PANTHER" id="PTHR43004:SF19">
    <property type="entry name" value="BINDING MONOOXYGENASE, PUTATIVE (JCVI)-RELATED"/>
    <property type="match status" value="1"/>
</dbReference>
<sequence>MSEIPVLIAGGGVTGLSAAVFLARYGLPALLVERHSEPSTVPRARALNPRTMELYRAVGLEQTIERVRSPIADHTVVAHAETLAGPELLRLPNRLDTRPDSLSPCRWAAIDQNQLEPLLRAHAVQTGADVRYHHEVVAVDNRTDGIVAVVRDHHTGREERVRADYLIVADGAHSPVRRMLDVGQDGSDLLARKVNIYFDADLREPLRGRKIVGLTVRNPAVHGFLTSIDGAKRWRFAVSLRPGDDVADFTEERCVHLLRTAIGVDDLPIVIDHVSEAPWEISGQVAHLMRVGRAFIAGDAAHVMPPVGTFGVATAVQDVFNLAWKIALHHRGVAGAGLLATYETERLPVARHTTALTVERYGLVNGKPGDARDSAIRQRATMFGYTYPEGAFVPDGTPTPHPVEDPDHPTAAPGCRAPHITLEHNGTALSTTDLMGRDLVLVAGPDGDDWQRAATLAGARIEHHRIGDTLHDPTGDFTRRYGITDDGAVLIRPDGFIAWRSPATPDPGVLPAVVDQVLFR</sequence>
<dbReference type="Pfam" id="PF21274">
    <property type="entry name" value="Rng_hyd_C"/>
    <property type="match status" value="1"/>
</dbReference>
<dbReference type="GO" id="GO:0016709">
    <property type="term" value="F:oxidoreductase activity, acting on paired donors, with incorporation or reduction of molecular oxygen, NAD(P)H as one donor, and incorporation of one atom of oxygen"/>
    <property type="evidence" value="ECO:0007669"/>
    <property type="project" value="UniProtKB-ARBA"/>
</dbReference>
<dbReference type="Proteomes" id="UP000199352">
    <property type="component" value="Unassembled WGS sequence"/>
</dbReference>
<evidence type="ECO:0000259" key="4">
    <source>
        <dbReference type="Pfam" id="PF01494"/>
    </source>
</evidence>
<dbReference type="OrthoDB" id="4246007at2"/>
<evidence type="ECO:0000256" key="2">
    <source>
        <dbReference type="ARBA" id="ARBA00022630"/>
    </source>
</evidence>
<protein>
    <submittedName>
        <fullName evidence="5">2-polyprenyl-6-methoxyphenol hydroxylase</fullName>
    </submittedName>
</protein>
<dbReference type="Gene3D" id="3.30.9.10">
    <property type="entry name" value="D-Amino Acid Oxidase, subunit A, domain 2"/>
    <property type="match status" value="1"/>
</dbReference>
<feature type="domain" description="FAD-binding" evidence="4">
    <location>
        <begin position="4"/>
        <end position="354"/>
    </location>
</feature>
<reference evidence="6" key="1">
    <citation type="submission" date="2016-10" db="EMBL/GenBank/DDBJ databases">
        <authorList>
            <person name="Varghese N."/>
            <person name="Submissions S."/>
        </authorList>
    </citation>
    <scope>NUCLEOTIDE SEQUENCE [LARGE SCALE GENOMIC DNA]</scope>
    <source>
        <strain evidence="6">CGMCC 4.3525</strain>
    </source>
</reference>
<dbReference type="Gene3D" id="3.50.50.60">
    <property type="entry name" value="FAD/NAD(P)-binding domain"/>
    <property type="match status" value="1"/>
</dbReference>
<dbReference type="PRINTS" id="PR00420">
    <property type="entry name" value="RNGMNOXGNASE"/>
</dbReference>
<dbReference type="Gene3D" id="3.40.30.120">
    <property type="match status" value="1"/>
</dbReference>
<gene>
    <name evidence="5" type="ORF">SAMN05216188_11780</name>
</gene>
<keyword evidence="3" id="KW-0274">FAD</keyword>
<evidence type="ECO:0000256" key="3">
    <source>
        <dbReference type="ARBA" id="ARBA00022827"/>
    </source>
</evidence>
<dbReference type="InterPro" id="IPR036188">
    <property type="entry name" value="FAD/NAD-bd_sf"/>
</dbReference>